<sequence length="242" mass="25668">MDEQEFTHSTDGEELRTTVVAPDGDPRPGTALLLHGAGVSSSRRLLPLARAYAAAGLRAVAFDFSGHGASTGRLAELSLERRFLQARSVLDRFAGDGPLLLAGFSMSGQTVADLAADLGERVHGVVLGAPAAYAHAAWKLPFGDPAFTATLRTPDSWRASPAYPSYAAFRGRSVLVVPAHDAVIPSGVTTRIEDALRQRSTYSRLTFPNSPHQLATWLADHPADRDHLVGLSLAPADGRPQG</sequence>
<dbReference type="InterPro" id="IPR022742">
    <property type="entry name" value="Hydrolase_4"/>
</dbReference>
<dbReference type="RefSeq" id="WP_253800538.1">
    <property type="nucleotide sequence ID" value="NZ_BAAAUB010000016.1"/>
</dbReference>
<evidence type="ECO:0000256" key="1">
    <source>
        <dbReference type="SAM" id="MobiDB-lite"/>
    </source>
</evidence>
<dbReference type="Pfam" id="PF12146">
    <property type="entry name" value="Hydrolase_4"/>
    <property type="match status" value="1"/>
</dbReference>
<keyword evidence="4" id="KW-1185">Reference proteome</keyword>
<gene>
    <name evidence="3" type="ORF">FHR36_005126</name>
</gene>
<feature type="domain" description="Serine aminopeptidase S33" evidence="2">
    <location>
        <begin position="30"/>
        <end position="138"/>
    </location>
</feature>
<name>A0ABT1J3G1_9ACTN</name>
<dbReference type="InterPro" id="IPR029058">
    <property type="entry name" value="AB_hydrolase_fold"/>
</dbReference>
<feature type="compositionally biased region" description="Basic and acidic residues" evidence="1">
    <location>
        <begin position="1"/>
        <end position="16"/>
    </location>
</feature>
<dbReference type="Proteomes" id="UP001206483">
    <property type="component" value="Unassembled WGS sequence"/>
</dbReference>
<evidence type="ECO:0000313" key="3">
    <source>
        <dbReference type="EMBL" id="MCP2311963.1"/>
    </source>
</evidence>
<reference evidence="3 4" key="1">
    <citation type="submission" date="2022-06" db="EMBL/GenBank/DDBJ databases">
        <title>Sequencing the genomes of 1000 actinobacteria strains.</title>
        <authorList>
            <person name="Klenk H.-P."/>
        </authorList>
    </citation>
    <scope>NUCLEOTIDE SEQUENCE [LARGE SCALE GENOMIC DNA]</scope>
    <source>
        <strain evidence="3 4">DSM 41656</strain>
    </source>
</reference>
<dbReference type="SUPFAM" id="SSF53474">
    <property type="entry name" value="alpha/beta-Hydrolases"/>
    <property type="match status" value="1"/>
</dbReference>
<proteinExistence type="predicted"/>
<feature type="region of interest" description="Disordered" evidence="1">
    <location>
        <begin position="1"/>
        <end position="23"/>
    </location>
</feature>
<dbReference type="Gene3D" id="3.40.50.1820">
    <property type="entry name" value="alpha/beta hydrolase"/>
    <property type="match status" value="1"/>
</dbReference>
<dbReference type="EMBL" id="JAMZDX010000004">
    <property type="protein sequence ID" value="MCP2311963.1"/>
    <property type="molecule type" value="Genomic_DNA"/>
</dbReference>
<comment type="caution">
    <text evidence="3">The sequence shown here is derived from an EMBL/GenBank/DDBJ whole genome shotgun (WGS) entry which is preliminary data.</text>
</comment>
<accession>A0ABT1J3G1</accession>
<organism evidence="3 4">
    <name type="scientific">Kitasatospora paracochleata</name>
    <dbReference type="NCBI Taxonomy" id="58354"/>
    <lineage>
        <taxon>Bacteria</taxon>
        <taxon>Bacillati</taxon>
        <taxon>Actinomycetota</taxon>
        <taxon>Actinomycetes</taxon>
        <taxon>Kitasatosporales</taxon>
        <taxon>Streptomycetaceae</taxon>
        <taxon>Kitasatospora</taxon>
    </lineage>
</organism>
<evidence type="ECO:0000259" key="2">
    <source>
        <dbReference type="Pfam" id="PF12146"/>
    </source>
</evidence>
<protein>
    <recommendedName>
        <fullName evidence="2">Serine aminopeptidase S33 domain-containing protein</fullName>
    </recommendedName>
</protein>
<evidence type="ECO:0000313" key="4">
    <source>
        <dbReference type="Proteomes" id="UP001206483"/>
    </source>
</evidence>